<evidence type="ECO:0000256" key="3">
    <source>
        <dbReference type="ARBA" id="ARBA00022801"/>
    </source>
</evidence>
<evidence type="ECO:0000256" key="1">
    <source>
        <dbReference type="ARBA" id="ARBA00007824"/>
    </source>
</evidence>
<dbReference type="GO" id="GO:0004623">
    <property type="term" value="F:phospholipase A2 activity"/>
    <property type="evidence" value="ECO:0007669"/>
    <property type="project" value="TreeGrafter"/>
</dbReference>
<evidence type="ECO:0000256" key="2">
    <source>
        <dbReference type="ARBA" id="ARBA00022679"/>
    </source>
</evidence>
<feature type="transmembrane region" description="Helical" evidence="6">
    <location>
        <begin position="147"/>
        <end position="169"/>
    </location>
</feature>
<evidence type="ECO:0000313" key="9">
    <source>
        <dbReference type="Proteomes" id="UP000314294"/>
    </source>
</evidence>
<evidence type="ECO:0000256" key="4">
    <source>
        <dbReference type="ARBA" id="ARBA00023098"/>
    </source>
</evidence>
<accession>A0A4Z2EYI7</accession>
<dbReference type="GO" id="GO:0008970">
    <property type="term" value="F:phospholipase A1 activity"/>
    <property type="evidence" value="ECO:0007669"/>
    <property type="project" value="TreeGrafter"/>
</dbReference>
<keyword evidence="9" id="KW-1185">Reference proteome</keyword>
<dbReference type="PROSITE" id="PS51934">
    <property type="entry name" value="LRAT"/>
    <property type="match status" value="1"/>
</dbReference>
<dbReference type="GO" id="GO:0016410">
    <property type="term" value="F:N-acyltransferase activity"/>
    <property type="evidence" value="ECO:0007669"/>
    <property type="project" value="TreeGrafter"/>
</dbReference>
<dbReference type="InterPro" id="IPR007053">
    <property type="entry name" value="LRAT_dom"/>
</dbReference>
<feature type="region of interest" description="Disordered" evidence="5">
    <location>
        <begin position="175"/>
        <end position="198"/>
    </location>
</feature>
<evidence type="ECO:0000256" key="6">
    <source>
        <dbReference type="SAM" id="Phobius"/>
    </source>
</evidence>
<dbReference type="GO" id="GO:0070292">
    <property type="term" value="P:N-acylphosphatidylethanolamine metabolic process"/>
    <property type="evidence" value="ECO:0007669"/>
    <property type="project" value="TreeGrafter"/>
</dbReference>
<dbReference type="OrthoDB" id="421951at2759"/>
<keyword evidence="3" id="KW-0378">Hydrolase</keyword>
<keyword evidence="6" id="KW-1133">Transmembrane helix</keyword>
<keyword evidence="8" id="KW-0675">Receptor</keyword>
<keyword evidence="6" id="KW-0812">Transmembrane</keyword>
<name>A0A4Z2EYI7_9TELE</name>
<proteinExistence type="inferred from homology"/>
<dbReference type="PANTHER" id="PTHR13943">
    <property type="entry name" value="HRAS-LIKE SUPPRESSOR - RELATED"/>
    <property type="match status" value="1"/>
</dbReference>
<dbReference type="Proteomes" id="UP000314294">
    <property type="component" value="Unassembled WGS sequence"/>
</dbReference>
<keyword evidence="6" id="KW-0472">Membrane</keyword>
<dbReference type="GO" id="GO:0005737">
    <property type="term" value="C:cytoplasm"/>
    <property type="evidence" value="ECO:0007669"/>
    <property type="project" value="TreeGrafter"/>
</dbReference>
<evidence type="ECO:0000313" key="8">
    <source>
        <dbReference type="EMBL" id="TNN33929.1"/>
    </source>
</evidence>
<dbReference type="EMBL" id="SRLO01002085">
    <property type="protein sequence ID" value="TNN33929.1"/>
    <property type="molecule type" value="Genomic_DNA"/>
</dbReference>
<dbReference type="Gene3D" id="3.90.1720.10">
    <property type="entry name" value="endopeptidase domain like (from Nostoc punctiforme)"/>
    <property type="match status" value="1"/>
</dbReference>
<dbReference type="AlphaFoldDB" id="A0A4Z2EYI7"/>
<feature type="domain" description="LRAT" evidence="7">
    <location>
        <begin position="15"/>
        <end position="130"/>
    </location>
</feature>
<feature type="compositionally biased region" description="Basic residues" evidence="5">
    <location>
        <begin position="183"/>
        <end position="198"/>
    </location>
</feature>
<keyword evidence="4" id="KW-0443">Lipid metabolism</keyword>
<comment type="caution">
    <text evidence="8">The sequence shown here is derived from an EMBL/GenBank/DDBJ whole genome shotgun (WGS) entry which is preliminary data.</text>
</comment>
<evidence type="ECO:0000256" key="5">
    <source>
        <dbReference type="SAM" id="MobiDB-lite"/>
    </source>
</evidence>
<reference evidence="8 9" key="1">
    <citation type="submission" date="2019-03" db="EMBL/GenBank/DDBJ databases">
        <title>First draft genome of Liparis tanakae, snailfish: a comprehensive survey of snailfish specific genes.</title>
        <authorList>
            <person name="Kim W."/>
            <person name="Song I."/>
            <person name="Jeong J.-H."/>
            <person name="Kim D."/>
            <person name="Kim S."/>
            <person name="Ryu S."/>
            <person name="Song J.Y."/>
            <person name="Lee S.K."/>
        </authorList>
    </citation>
    <scope>NUCLEOTIDE SEQUENCE [LARGE SCALE GENOMIC DNA]</scope>
    <source>
        <tissue evidence="8">Muscle</tissue>
    </source>
</reference>
<dbReference type="Pfam" id="PF04970">
    <property type="entry name" value="LRAT"/>
    <property type="match status" value="1"/>
</dbReference>
<organism evidence="8 9">
    <name type="scientific">Liparis tanakae</name>
    <name type="common">Tanaka's snailfish</name>
    <dbReference type="NCBI Taxonomy" id="230148"/>
    <lineage>
        <taxon>Eukaryota</taxon>
        <taxon>Metazoa</taxon>
        <taxon>Chordata</taxon>
        <taxon>Craniata</taxon>
        <taxon>Vertebrata</taxon>
        <taxon>Euteleostomi</taxon>
        <taxon>Actinopterygii</taxon>
        <taxon>Neopterygii</taxon>
        <taxon>Teleostei</taxon>
        <taxon>Neoteleostei</taxon>
        <taxon>Acanthomorphata</taxon>
        <taxon>Eupercaria</taxon>
        <taxon>Perciformes</taxon>
        <taxon>Cottioidei</taxon>
        <taxon>Cottales</taxon>
        <taxon>Liparidae</taxon>
        <taxon>Liparis</taxon>
    </lineage>
</organism>
<dbReference type="PANTHER" id="PTHR13943:SF31">
    <property type="entry name" value="PHOSPHOLIPASE A AND ACYLTRANSFERASE 3"/>
    <property type="match status" value="1"/>
</dbReference>
<keyword evidence="2" id="KW-0808">Transferase</keyword>
<evidence type="ECO:0000259" key="7">
    <source>
        <dbReference type="PROSITE" id="PS51934"/>
    </source>
</evidence>
<protein>
    <submittedName>
        <fullName evidence="8">Retinoic acid receptor responder protein 3</fullName>
    </submittedName>
</protein>
<dbReference type="InterPro" id="IPR051496">
    <property type="entry name" value="H-rev107_PLA/AT"/>
</dbReference>
<comment type="similarity">
    <text evidence="1">Belongs to the H-rev107 family.</text>
</comment>
<gene>
    <name evidence="8" type="primary">RARRES3_5</name>
    <name evidence="8" type="ORF">EYF80_055907</name>
</gene>
<sequence length="198" mass="22293">MAPTLFEHGAKPGDLIEFSRGLYQHWAVYIGGDEVVHLTTPGGDSGSIGNMSVALSSEGQVMRDKIWEVVGDDPFEINNLLDYKYEPRERHLIVRDACRMVGSVWRYGVFSLNCEHFATELRYGKPEDDVTDSAQSISYCLVRNAEIGGAVILGVGLAVGVAALFASFLKNNDKEEEEEAREKKHKKHRNRQRHQNWQ</sequence>